<protein>
    <recommendedName>
        <fullName evidence="3">Peptidase M13 N-terminal domain-containing protein</fullName>
    </recommendedName>
</protein>
<dbReference type="InterPro" id="IPR024079">
    <property type="entry name" value="MetalloPept_cat_dom_sf"/>
</dbReference>
<dbReference type="Proteomes" id="UP001321473">
    <property type="component" value="Unassembled WGS sequence"/>
</dbReference>
<name>A0AAQ4DWF8_AMBAM</name>
<keyword evidence="5" id="KW-1185">Reference proteome</keyword>
<keyword evidence="2" id="KW-1133">Transmembrane helix</keyword>
<evidence type="ECO:0000256" key="1">
    <source>
        <dbReference type="ARBA" id="ARBA00007357"/>
    </source>
</evidence>
<dbReference type="PANTHER" id="PTHR11733">
    <property type="entry name" value="ZINC METALLOPROTEASE FAMILY M13 NEPRILYSIN-RELATED"/>
    <property type="match status" value="1"/>
</dbReference>
<dbReference type="GO" id="GO:0005886">
    <property type="term" value="C:plasma membrane"/>
    <property type="evidence" value="ECO:0007669"/>
    <property type="project" value="TreeGrafter"/>
</dbReference>
<reference evidence="4 5" key="1">
    <citation type="journal article" date="2023" name="Arcadia Sci">
        <title>De novo assembly of a long-read Amblyomma americanum tick genome.</title>
        <authorList>
            <person name="Chou S."/>
            <person name="Poskanzer K.E."/>
            <person name="Rollins M."/>
            <person name="Thuy-Boun P.S."/>
        </authorList>
    </citation>
    <scope>NUCLEOTIDE SEQUENCE [LARGE SCALE GENOMIC DNA]</scope>
    <source>
        <strain evidence="4">F_SG_1</strain>
        <tissue evidence="4">Salivary glands</tissue>
    </source>
</reference>
<evidence type="ECO:0000313" key="4">
    <source>
        <dbReference type="EMBL" id="KAK8766798.1"/>
    </source>
</evidence>
<dbReference type="InterPro" id="IPR042089">
    <property type="entry name" value="Peptidase_M13_dom_2"/>
</dbReference>
<dbReference type="SUPFAM" id="SSF55486">
    <property type="entry name" value="Metalloproteases ('zincins'), catalytic domain"/>
    <property type="match status" value="2"/>
</dbReference>
<dbReference type="InterPro" id="IPR000718">
    <property type="entry name" value="Peptidase_M13"/>
</dbReference>
<dbReference type="Pfam" id="PF05649">
    <property type="entry name" value="Peptidase_M13_N"/>
    <property type="match status" value="1"/>
</dbReference>
<evidence type="ECO:0000259" key="3">
    <source>
        <dbReference type="Pfam" id="PF05649"/>
    </source>
</evidence>
<dbReference type="Gene3D" id="1.10.1380.10">
    <property type="entry name" value="Neutral endopeptidase , domain2"/>
    <property type="match status" value="1"/>
</dbReference>
<feature type="transmembrane region" description="Helical" evidence="2">
    <location>
        <begin position="23"/>
        <end position="42"/>
    </location>
</feature>
<gene>
    <name evidence="4" type="ORF">V5799_006420</name>
</gene>
<keyword evidence="2" id="KW-0812">Transmembrane</keyword>
<sequence>MHESPPSSGMSLPMAGGKMAGQCLFWGAVGTGALLIVALLLLTRKTSALCNSEACRYYGRLLAGSLNTSVDPCNDFHSYVCSGWEAVHHRSVMGFVYDEFIRKVAGKVGRTHVPAEHQTAILKAAKFFQSCQKVYTERSSDLGAVRSLLAQAGVLWPEMSTSARLLPMIFWMAAAWNWGAVIELLTDKPGLFTVRPASVYYLTLQRRRSMLGISDEGKYRKYFDKMAQAFRRSNASALPFEELVKLEQRVVPRLQRSYDAPFFNTLPNASLDQVALMTAGATNVSAWRKQLVAHFNATPAAGGRYSFIVENREFFSAFFALVAEVGEPQMAYYVGWATVQVMALLSNADLIRYYFLSDAEAEAGHAQFCAGLTHMYMGLAFYADYIRLEIKGHETLGVIAIVRTIRQSYSESLSSSAFNHLASGVPWLADTAADEQDEATFELVRSAKDEGALDRLFREFPNMTGDVLDNIAVATQARRRTPADTTMERFIANQTHRVLYLRIGHFKFLPTAFEVPVYHAEAPLAINYGALGSEIANAFTALLYRALVQSDNDTWRAFLDKASCVLGAPVSPGARLFEGVNLEVLSLSTSIAGISQMRFQPTEARFGSDGRDTAVEAENAGGHVMQRATSVRLLHQAFVRAFGQTPQPRLEDLREVDDAQLLFIAWCFSQCGRPGARHLCNEPLAVLPAFGRVFSCRSGSPLYSGKECAVLH</sequence>
<dbReference type="PROSITE" id="PS51885">
    <property type="entry name" value="NEPRILYSIN"/>
    <property type="match status" value="1"/>
</dbReference>
<dbReference type="Gene3D" id="3.40.390.10">
    <property type="entry name" value="Collagenase (Catalytic Domain)"/>
    <property type="match status" value="2"/>
</dbReference>
<dbReference type="EMBL" id="JARKHS020026010">
    <property type="protein sequence ID" value="KAK8766798.1"/>
    <property type="molecule type" value="Genomic_DNA"/>
</dbReference>
<dbReference type="GO" id="GO:0016485">
    <property type="term" value="P:protein processing"/>
    <property type="evidence" value="ECO:0007669"/>
    <property type="project" value="TreeGrafter"/>
</dbReference>
<evidence type="ECO:0000313" key="5">
    <source>
        <dbReference type="Proteomes" id="UP001321473"/>
    </source>
</evidence>
<dbReference type="InterPro" id="IPR008753">
    <property type="entry name" value="Peptidase_M13_N"/>
</dbReference>
<feature type="domain" description="Peptidase M13 N-terminal" evidence="3">
    <location>
        <begin position="72"/>
        <end position="415"/>
    </location>
</feature>
<dbReference type="GO" id="GO:0004222">
    <property type="term" value="F:metalloendopeptidase activity"/>
    <property type="evidence" value="ECO:0007669"/>
    <property type="project" value="InterPro"/>
</dbReference>
<proteinExistence type="inferred from homology"/>
<organism evidence="4 5">
    <name type="scientific">Amblyomma americanum</name>
    <name type="common">Lone star tick</name>
    <dbReference type="NCBI Taxonomy" id="6943"/>
    <lineage>
        <taxon>Eukaryota</taxon>
        <taxon>Metazoa</taxon>
        <taxon>Ecdysozoa</taxon>
        <taxon>Arthropoda</taxon>
        <taxon>Chelicerata</taxon>
        <taxon>Arachnida</taxon>
        <taxon>Acari</taxon>
        <taxon>Parasitiformes</taxon>
        <taxon>Ixodida</taxon>
        <taxon>Ixodoidea</taxon>
        <taxon>Ixodidae</taxon>
        <taxon>Amblyomminae</taxon>
        <taxon>Amblyomma</taxon>
    </lineage>
</organism>
<comment type="similarity">
    <text evidence="1">Belongs to the peptidase M13 family.</text>
</comment>
<keyword evidence="2" id="KW-0472">Membrane</keyword>
<evidence type="ECO:0000256" key="2">
    <source>
        <dbReference type="SAM" id="Phobius"/>
    </source>
</evidence>
<dbReference type="AlphaFoldDB" id="A0AAQ4DWF8"/>
<comment type="caution">
    <text evidence="4">The sequence shown here is derived from an EMBL/GenBank/DDBJ whole genome shotgun (WGS) entry which is preliminary data.</text>
</comment>
<dbReference type="PANTHER" id="PTHR11733:SF241">
    <property type="entry name" value="GH26575P-RELATED"/>
    <property type="match status" value="1"/>
</dbReference>
<accession>A0AAQ4DWF8</accession>